<dbReference type="EMBL" id="QTSX02004971">
    <property type="protein sequence ID" value="KAJ9063517.1"/>
    <property type="molecule type" value="Genomic_DNA"/>
</dbReference>
<organism evidence="1 2">
    <name type="scientific">Entomophthora muscae</name>
    <dbReference type="NCBI Taxonomy" id="34485"/>
    <lineage>
        <taxon>Eukaryota</taxon>
        <taxon>Fungi</taxon>
        <taxon>Fungi incertae sedis</taxon>
        <taxon>Zoopagomycota</taxon>
        <taxon>Entomophthoromycotina</taxon>
        <taxon>Entomophthoromycetes</taxon>
        <taxon>Entomophthorales</taxon>
        <taxon>Entomophthoraceae</taxon>
        <taxon>Entomophthora</taxon>
    </lineage>
</organism>
<comment type="caution">
    <text evidence="1">The sequence shown here is derived from an EMBL/GenBank/DDBJ whole genome shotgun (WGS) entry which is preliminary data.</text>
</comment>
<evidence type="ECO:0000313" key="1">
    <source>
        <dbReference type="EMBL" id="KAJ9063517.1"/>
    </source>
</evidence>
<reference evidence="1" key="1">
    <citation type="submission" date="2022-04" db="EMBL/GenBank/DDBJ databases">
        <title>Genome of the entomopathogenic fungus Entomophthora muscae.</title>
        <authorList>
            <person name="Elya C."/>
            <person name="Lovett B.R."/>
            <person name="Lee E."/>
            <person name="Macias A.M."/>
            <person name="Hajek A.E."/>
            <person name="De Bivort B.L."/>
            <person name="Kasson M.T."/>
            <person name="De Fine Licht H.H."/>
            <person name="Stajich J.E."/>
        </authorList>
    </citation>
    <scope>NUCLEOTIDE SEQUENCE</scope>
    <source>
        <strain evidence="1">Berkeley</strain>
    </source>
</reference>
<evidence type="ECO:0000313" key="2">
    <source>
        <dbReference type="Proteomes" id="UP001165960"/>
    </source>
</evidence>
<sequence>MFSPCILVQLICYTNLALFALAQVGSEADGNKFHESASFWPVSLFHKGDYVPLGEIVLKNSTSFSESEQGVILSNYEMGFIPNPQHSFKDSPRGSDFVPLQVQKPGAPELSFGFSSIQCKKSCSADIQVKLGSKGKPIQFSFVNVREEESSNPSSLTFNQVSVVLLQFEPRPELYGEYEDEYASKTPAEANQSFFVRYWYFIVPAILFMLLTSAPPDQEGEPARG</sequence>
<accession>A0ACC2SMB5</accession>
<keyword evidence="2" id="KW-1185">Reference proteome</keyword>
<protein>
    <submittedName>
        <fullName evidence="1">Uncharacterized protein</fullName>
    </submittedName>
</protein>
<gene>
    <name evidence="1" type="ORF">DSO57_1000096</name>
</gene>
<dbReference type="Proteomes" id="UP001165960">
    <property type="component" value="Unassembled WGS sequence"/>
</dbReference>
<proteinExistence type="predicted"/>
<name>A0ACC2SMB5_9FUNG</name>